<comment type="caution">
    <text evidence="2">The sequence shown here is derived from an EMBL/GenBank/DDBJ whole genome shotgun (WGS) entry which is preliminary data.</text>
</comment>
<name>A0A844HWE8_9RHOB</name>
<sequence length="120" mass="13123">MEVTLSDGSRIEIEDGRFERKDASGRTIEERPATRRDYARLQQAGTASGGGRIGPNGSIRGGGTVAKLETNGRNIEVTYSDGWKEEIEAGRYELKDASGRTVIQRPARPSDRARLFAAAR</sequence>
<evidence type="ECO:0000256" key="1">
    <source>
        <dbReference type="SAM" id="MobiDB-lite"/>
    </source>
</evidence>
<organism evidence="2 3">
    <name type="scientific">Paracoccus litorisediminis</name>
    <dbReference type="NCBI Taxonomy" id="2006130"/>
    <lineage>
        <taxon>Bacteria</taxon>
        <taxon>Pseudomonadati</taxon>
        <taxon>Pseudomonadota</taxon>
        <taxon>Alphaproteobacteria</taxon>
        <taxon>Rhodobacterales</taxon>
        <taxon>Paracoccaceae</taxon>
        <taxon>Paracoccus</taxon>
    </lineage>
</organism>
<evidence type="ECO:0000313" key="2">
    <source>
        <dbReference type="EMBL" id="MTH61792.1"/>
    </source>
</evidence>
<gene>
    <name evidence="2" type="ORF">GL300_21555</name>
</gene>
<keyword evidence="3" id="KW-1185">Reference proteome</keyword>
<dbReference type="EMBL" id="WMIG01000020">
    <property type="protein sequence ID" value="MTH61792.1"/>
    <property type="molecule type" value="Genomic_DNA"/>
</dbReference>
<accession>A0A844HWE8</accession>
<protein>
    <submittedName>
        <fullName evidence="2">Uncharacterized protein</fullName>
    </submittedName>
</protein>
<evidence type="ECO:0000313" key="3">
    <source>
        <dbReference type="Proteomes" id="UP000449846"/>
    </source>
</evidence>
<proteinExistence type="predicted"/>
<dbReference type="AlphaFoldDB" id="A0A844HWE8"/>
<feature type="region of interest" description="Disordered" evidence="1">
    <location>
        <begin position="16"/>
        <end position="65"/>
    </location>
</feature>
<feature type="compositionally biased region" description="Gly residues" evidence="1">
    <location>
        <begin position="47"/>
        <end position="64"/>
    </location>
</feature>
<reference evidence="2 3" key="1">
    <citation type="submission" date="2019-11" db="EMBL/GenBank/DDBJ databases">
        <authorList>
            <person name="Dong K."/>
        </authorList>
    </citation>
    <scope>NUCLEOTIDE SEQUENCE [LARGE SCALE GENOMIC DNA]</scope>
    <source>
        <strain evidence="2 3">NBRC 112902</strain>
    </source>
</reference>
<feature type="compositionally biased region" description="Basic and acidic residues" evidence="1">
    <location>
        <begin position="16"/>
        <end position="39"/>
    </location>
</feature>
<dbReference type="Proteomes" id="UP000449846">
    <property type="component" value="Unassembled WGS sequence"/>
</dbReference>